<dbReference type="AlphaFoldDB" id="A0A455BKR3"/>
<dbReference type="Proteomes" id="UP000248484">
    <property type="component" value="Chromosome 9"/>
</dbReference>
<dbReference type="InterPro" id="IPR043153">
    <property type="entry name" value="DENN_C"/>
</dbReference>
<dbReference type="InterPro" id="IPR001194">
    <property type="entry name" value="cDENN_dom"/>
</dbReference>
<evidence type="ECO:0000259" key="5">
    <source>
        <dbReference type="PROSITE" id="PS50211"/>
    </source>
</evidence>
<feature type="compositionally biased region" description="Basic residues" evidence="4">
    <location>
        <begin position="519"/>
        <end position="528"/>
    </location>
</feature>
<dbReference type="SMART" id="SM00800">
    <property type="entry name" value="uDENN"/>
    <property type="match status" value="1"/>
</dbReference>
<dbReference type="FunFam" id="3.30.450.200:FF:000003">
    <property type="entry name" value="DENN domain containing 1A"/>
    <property type="match status" value="1"/>
</dbReference>
<feature type="domain" description="UDENN" evidence="5">
    <location>
        <begin position="13"/>
        <end position="397"/>
    </location>
</feature>
<dbReference type="InterPro" id="IPR005113">
    <property type="entry name" value="uDENN_dom"/>
</dbReference>
<dbReference type="Pfam" id="PF03456">
    <property type="entry name" value="uDENN"/>
    <property type="match status" value="1"/>
</dbReference>
<evidence type="ECO:0000256" key="3">
    <source>
        <dbReference type="ARBA" id="ARBA00023329"/>
    </source>
</evidence>
<evidence type="ECO:0000256" key="1">
    <source>
        <dbReference type="ARBA" id="ARBA00004132"/>
    </source>
</evidence>
<dbReference type="Pfam" id="PF03455">
    <property type="entry name" value="dDENN"/>
    <property type="match status" value="1"/>
</dbReference>
<dbReference type="GO" id="GO:1901981">
    <property type="term" value="F:phosphatidylinositol phosphate binding"/>
    <property type="evidence" value="ECO:0007669"/>
    <property type="project" value="TreeGrafter"/>
</dbReference>
<dbReference type="InterPro" id="IPR037516">
    <property type="entry name" value="Tripartite_DENN"/>
</dbReference>
<protein>
    <submittedName>
        <fullName evidence="7">DENN domain-containing protein 1A isoform X8</fullName>
    </submittedName>
</protein>
<dbReference type="SMART" id="SM00801">
    <property type="entry name" value="dDENN"/>
    <property type="match status" value="1"/>
</dbReference>
<dbReference type="GO" id="GO:0006897">
    <property type="term" value="P:endocytosis"/>
    <property type="evidence" value="ECO:0007669"/>
    <property type="project" value="TreeGrafter"/>
</dbReference>
<comment type="subcellular location">
    <subcellularLocation>
        <location evidence="1">Cytoplasmic vesicle</location>
        <location evidence="1">Clathrin-coated vesicle</location>
    </subcellularLocation>
</comment>
<sequence length="1026" mass="112608">MGSRIKQNPETMFEVYVEVAYPRTGDTVSDPEVQRQFPEDYSDQEVLQTLTKFCFPFYVDSLTVSQVGQNFTFVLTDIDSKQRFGFCRLSSGAKSCFCILRDKGLETERDTVTWPRSHKDYLPWFEVFYKLLNILADYTTKGQESQWNELLETLHKLPVPDPGVSVHLSVHSYFTVPDTRELPSIPENRNLTEYFVAVDVNNMLHLYASMLCERRILIICSKLSTLTACIHGSAAMLYPMFWQHVYIPVLPPHLLDYCCAPMPYLIGVHLSLMEKVRNMALDDVVILNVDTNTLETPFDDLQSLPNDVISSLKNRLKKVSTTTGDGVARAFLKAQAAFFGSYRNALKIEPEEPITFCEEAFVSHYRSGAMRQFLQNATQLQLFKQFIDGRLDLLNSGEGFSDVFEEEINMGEYAGSDKLYHQWLSTVRKGSGAILNTVKTKANPAMKTVYKFAKDHAKMGIKEVKNRLKQKDITENGCVPTTEEQLPKTAPSPLVEAKDPKFREDRRPITVHFGQVRPPRPHVIKRPKSNITVEGRRTSVSSPEQPQPYRTLKESDSAGDEAESPEQRAREPVGPTPAPPDRPASIDLLEDVFSSLDMEVPLQPLGQAKSLEDLRPPKDLREQPGTFDYQRLDLGRSERSRGMPGALKLAHPHNRLWSLGQDDMAIPSKPPATSPEKPSALLGKSPALPSRPQNRDGILNPTDKEEVPTPTLGSITIPRPQGRKTPELGIVPPPPTARPAKLQAAGTALGDFSSERLQAERERRAALGSAAIPGLHPSAAPQDPTELLQPLSLAPGAAGTGSDALLALLDPLSTAWSGSTLPPGPTAPNVATPFTPQFSFPPVGTPTPFPQPSLNPFVPSVPATLPAMPLISTPAGPFGAPPASLGPAFAPNLLLSSSGFCAPQRSQPNLSALSMPNLFGQMPMGAHSLQPLGPPAVAPSRIRTLPLARSSARAAEAKQGLALRPGDAPLLPPRAPQGLEPALQPSAPREARDPFEDLLRKTKQDVSPAPAPGSVEQLRKQWETFE</sequence>
<dbReference type="PANTHER" id="PTHR13196:SF22">
    <property type="entry name" value="DENN DOMAIN-CONTAINING PROTEIN 1A"/>
    <property type="match status" value="1"/>
</dbReference>
<feature type="region of interest" description="Disordered" evidence="4">
    <location>
        <begin position="956"/>
        <end position="1026"/>
    </location>
</feature>
<dbReference type="Gene3D" id="3.30.450.200">
    <property type="match status" value="1"/>
</dbReference>
<keyword evidence="6" id="KW-1185">Reference proteome</keyword>
<dbReference type="Gene3D" id="6.10.140.1000">
    <property type="match status" value="1"/>
</dbReference>
<gene>
    <name evidence="7" type="primary">DENND1A</name>
</gene>
<evidence type="ECO:0000313" key="7">
    <source>
        <dbReference type="RefSeq" id="XP_028349337.1"/>
    </source>
</evidence>
<dbReference type="GO" id="GO:0005085">
    <property type="term" value="F:guanyl-nucleotide exchange factor activity"/>
    <property type="evidence" value="ECO:0007669"/>
    <property type="project" value="UniProtKB-KW"/>
</dbReference>
<proteinExistence type="predicted"/>
<dbReference type="InterPro" id="IPR005112">
    <property type="entry name" value="dDENN_dom"/>
</dbReference>
<dbReference type="RefSeq" id="XP_028349337.1">
    <property type="nucleotide sequence ID" value="XM_028493536.2"/>
</dbReference>
<keyword evidence="3" id="KW-0968">Cytoplasmic vesicle</keyword>
<keyword evidence="2" id="KW-0344">Guanine-nucleotide releasing factor</keyword>
<feature type="region of interest" description="Disordered" evidence="4">
    <location>
        <begin position="472"/>
        <end position="585"/>
    </location>
</feature>
<reference evidence="7" key="1">
    <citation type="submission" date="2025-08" db="UniProtKB">
        <authorList>
            <consortium name="RefSeq"/>
        </authorList>
    </citation>
    <scope>IDENTIFICATION</scope>
    <source>
        <tissue evidence="7">Muscle</tissue>
    </source>
</reference>
<feature type="compositionally biased region" description="Basic and acidic residues" evidence="4">
    <location>
        <begin position="610"/>
        <end position="622"/>
    </location>
</feature>
<feature type="compositionally biased region" description="Basic and acidic residues" evidence="4">
    <location>
        <begin position="1017"/>
        <end position="1026"/>
    </location>
</feature>
<accession>A0A455BKR3</accession>
<evidence type="ECO:0000256" key="4">
    <source>
        <dbReference type="SAM" id="MobiDB-lite"/>
    </source>
</evidence>
<dbReference type="GO" id="GO:0032456">
    <property type="term" value="P:endocytic recycling"/>
    <property type="evidence" value="ECO:0007669"/>
    <property type="project" value="TreeGrafter"/>
</dbReference>
<dbReference type="Pfam" id="PF02141">
    <property type="entry name" value="DENN"/>
    <property type="match status" value="1"/>
</dbReference>
<organism evidence="6 7">
    <name type="scientific">Physeter macrocephalus</name>
    <name type="common">Sperm whale</name>
    <name type="synonym">Physeter catodon</name>
    <dbReference type="NCBI Taxonomy" id="9755"/>
    <lineage>
        <taxon>Eukaryota</taxon>
        <taxon>Metazoa</taxon>
        <taxon>Chordata</taxon>
        <taxon>Craniata</taxon>
        <taxon>Vertebrata</taxon>
        <taxon>Euteleostomi</taxon>
        <taxon>Mammalia</taxon>
        <taxon>Eutheria</taxon>
        <taxon>Laurasiatheria</taxon>
        <taxon>Artiodactyla</taxon>
        <taxon>Whippomorpha</taxon>
        <taxon>Cetacea</taxon>
        <taxon>Odontoceti</taxon>
        <taxon>Physeteridae</taxon>
        <taxon>Physeter</taxon>
    </lineage>
</organism>
<name>A0A455BKR3_PHYMC</name>
<feature type="region of interest" description="Disordered" evidence="4">
    <location>
        <begin position="661"/>
        <end position="744"/>
    </location>
</feature>
<dbReference type="FunFam" id="3.40.50.11500:FF:000001">
    <property type="entry name" value="Putative DENN domain-containing protein 1A"/>
    <property type="match status" value="1"/>
</dbReference>
<dbReference type="CTD" id="57706"/>
<dbReference type="GeneID" id="102988700"/>
<dbReference type="InterPro" id="IPR040032">
    <property type="entry name" value="DENND1A/B/C"/>
</dbReference>
<dbReference type="SMART" id="SM00799">
    <property type="entry name" value="DENN"/>
    <property type="match status" value="1"/>
</dbReference>
<evidence type="ECO:0000313" key="6">
    <source>
        <dbReference type="Proteomes" id="UP000248484"/>
    </source>
</evidence>
<feature type="compositionally biased region" description="Basic and acidic residues" evidence="4">
    <location>
        <begin position="496"/>
        <end position="508"/>
    </location>
</feature>
<dbReference type="Gene3D" id="3.40.50.11500">
    <property type="match status" value="1"/>
</dbReference>
<dbReference type="GO" id="GO:0005829">
    <property type="term" value="C:cytosol"/>
    <property type="evidence" value="ECO:0007669"/>
    <property type="project" value="TreeGrafter"/>
</dbReference>
<evidence type="ECO:0000256" key="2">
    <source>
        <dbReference type="ARBA" id="ARBA00022658"/>
    </source>
</evidence>
<feature type="compositionally biased region" description="Basic and acidic residues" evidence="4">
    <location>
        <begin position="989"/>
        <end position="1004"/>
    </location>
</feature>
<feature type="region of interest" description="Disordered" evidence="4">
    <location>
        <begin position="607"/>
        <end position="630"/>
    </location>
</feature>
<dbReference type="GO" id="GO:0030136">
    <property type="term" value="C:clathrin-coated vesicle"/>
    <property type="evidence" value="ECO:0007669"/>
    <property type="project" value="UniProtKB-SubCell"/>
</dbReference>
<dbReference type="PANTHER" id="PTHR13196">
    <property type="entry name" value="DENN DOMAIN-CONTAINING"/>
    <property type="match status" value="1"/>
</dbReference>
<dbReference type="PROSITE" id="PS50211">
    <property type="entry name" value="DENN"/>
    <property type="match status" value="1"/>
</dbReference>